<dbReference type="InterPro" id="IPR029751">
    <property type="entry name" value="Ribosomal_L25_dom"/>
</dbReference>
<dbReference type="Proteomes" id="UP000736583">
    <property type="component" value="Unassembled WGS sequence"/>
</dbReference>
<sequence>MEILKINKRGNNRENKGNKLRRSGRVPGIIYGKNKYSFMFEVGELELERNISKYGSHGIVNIDFEGEEQKAIIKEVQKDPITHKILHIDLEAINKDKYVQTEVPIAFRNEEEILRRGGVVQKERDRIKVKCKPEHIPHCIEIDLKADEIGTVLRMEDVEFAEEIINLEDINTVIASISYVSRLDEVDEDSLEEK</sequence>
<evidence type="ECO:0000259" key="7">
    <source>
        <dbReference type="Pfam" id="PF01386"/>
    </source>
</evidence>
<dbReference type="InterPro" id="IPR020057">
    <property type="entry name" value="Ribosomal_bL25_b-dom"/>
</dbReference>
<dbReference type="GO" id="GO:0005840">
    <property type="term" value="C:ribosome"/>
    <property type="evidence" value="ECO:0007669"/>
    <property type="project" value="UniProtKB-KW"/>
</dbReference>
<dbReference type="SUPFAM" id="SSF50715">
    <property type="entry name" value="Ribosomal protein L25-like"/>
    <property type="match status" value="1"/>
</dbReference>
<dbReference type="NCBIfam" id="TIGR00731">
    <property type="entry name" value="bL25_bact_ctc"/>
    <property type="match status" value="1"/>
</dbReference>
<keyword evidence="3 5" id="KW-0689">Ribosomal protein</keyword>
<evidence type="ECO:0000313" key="9">
    <source>
        <dbReference type="EMBL" id="MBU5590818.1"/>
    </source>
</evidence>
<gene>
    <name evidence="5" type="primary">rplY</name>
    <name evidence="5" type="synonym">ctc</name>
    <name evidence="9" type="ORF">KQI89_03500</name>
</gene>
<feature type="region of interest" description="Disordered" evidence="6">
    <location>
        <begin position="1"/>
        <end position="21"/>
    </location>
</feature>
<dbReference type="InterPro" id="IPR001021">
    <property type="entry name" value="Ribosomal_bL25_long"/>
</dbReference>
<comment type="caution">
    <text evidence="9">The sequence shown here is derived from an EMBL/GenBank/DDBJ whole genome shotgun (WGS) entry which is preliminary data.</text>
</comment>
<accession>A0ABS6EX67</accession>
<reference evidence="9 10" key="1">
    <citation type="submission" date="2021-06" db="EMBL/GenBank/DDBJ databases">
        <authorList>
            <person name="Sun Q."/>
            <person name="Li D."/>
        </authorList>
    </citation>
    <scope>NUCLEOTIDE SEQUENCE [LARGE SCALE GENOMIC DNA]</scope>
    <source>
        <strain evidence="9 10">MSJ-4</strain>
    </source>
</reference>
<dbReference type="Pfam" id="PF14693">
    <property type="entry name" value="Ribosomal_TL5_C"/>
    <property type="match status" value="1"/>
</dbReference>
<keyword evidence="2 5" id="KW-0694">RNA-binding</keyword>
<feature type="domain" description="Large ribosomal subunit protein bL25 beta" evidence="8">
    <location>
        <begin position="99"/>
        <end position="178"/>
    </location>
</feature>
<dbReference type="InterPro" id="IPR020930">
    <property type="entry name" value="Ribosomal_uL5_bac-type"/>
</dbReference>
<dbReference type="InterPro" id="IPR011035">
    <property type="entry name" value="Ribosomal_bL25/Gln-tRNA_synth"/>
</dbReference>
<dbReference type="PANTHER" id="PTHR33284">
    <property type="entry name" value="RIBOSOMAL PROTEIN L25/GLN-TRNA SYNTHETASE, ANTI-CODON-BINDING DOMAIN-CONTAINING PROTEIN"/>
    <property type="match status" value="1"/>
</dbReference>
<feature type="compositionally biased region" description="Basic residues" evidence="6">
    <location>
        <begin position="1"/>
        <end position="10"/>
    </location>
</feature>
<name>A0ABS6EX67_9CLOT</name>
<evidence type="ECO:0000256" key="3">
    <source>
        <dbReference type="ARBA" id="ARBA00022980"/>
    </source>
</evidence>
<dbReference type="RefSeq" id="WP_032121737.1">
    <property type="nucleotide sequence ID" value="NZ_JAHLQL010000001.1"/>
</dbReference>
<dbReference type="InterPro" id="IPR037121">
    <property type="entry name" value="Ribosomal_bL25_C"/>
</dbReference>
<proteinExistence type="inferred from homology"/>
<dbReference type="Gene3D" id="2.170.120.20">
    <property type="entry name" value="Ribosomal protein L25, beta domain"/>
    <property type="match status" value="1"/>
</dbReference>
<protein>
    <recommendedName>
        <fullName evidence="5">Large ribosomal subunit protein bL25</fullName>
    </recommendedName>
    <alternativeName>
        <fullName evidence="5">General stress protein CTC</fullName>
    </alternativeName>
</protein>
<evidence type="ECO:0000256" key="4">
    <source>
        <dbReference type="ARBA" id="ARBA00023274"/>
    </source>
</evidence>
<evidence type="ECO:0000259" key="8">
    <source>
        <dbReference type="Pfam" id="PF14693"/>
    </source>
</evidence>
<evidence type="ECO:0000313" key="10">
    <source>
        <dbReference type="Proteomes" id="UP000736583"/>
    </source>
</evidence>
<keyword evidence="10" id="KW-1185">Reference proteome</keyword>
<comment type="subunit">
    <text evidence="5">Part of the 50S ribosomal subunit; part of the 5S rRNA/L5/L18/L25 subcomplex. Contacts the 5S rRNA. Binds to the 5S rRNA independently of L5 and L18.</text>
</comment>
<evidence type="ECO:0000256" key="2">
    <source>
        <dbReference type="ARBA" id="ARBA00022884"/>
    </source>
</evidence>
<feature type="domain" description="Large ribosomal subunit protein bL25 L25" evidence="7">
    <location>
        <begin position="4"/>
        <end position="90"/>
    </location>
</feature>
<dbReference type="PANTHER" id="PTHR33284:SF1">
    <property type="entry name" value="RIBOSOMAL PROTEIN L25_GLN-TRNA SYNTHETASE, ANTI-CODON-BINDING DOMAIN-CONTAINING PROTEIN"/>
    <property type="match status" value="1"/>
</dbReference>
<keyword evidence="4 5" id="KW-0687">Ribonucleoprotein</keyword>
<dbReference type="InterPro" id="IPR020056">
    <property type="entry name" value="Rbsml_bL25/Gln-tRNA_synth_N"/>
</dbReference>
<dbReference type="EMBL" id="JAHLQL010000001">
    <property type="protein sequence ID" value="MBU5590818.1"/>
    <property type="molecule type" value="Genomic_DNA"/>
</dbReference>
<evidence type="ECO:0000256" key="1">
    <source>
        <dbReference type="ARBA" id="ARBA00022730"/>
    </source>
</evidence>
<organism evidence="9 10">
    <name type="scientific">Clostridium simiarum</name>
    <dbReference type="NCBI Taxonomy" id="2841506"/>
    <lineage>
        <taxon>Bacteria</taxon>
        <taxon>Bacillati</taxon>
        <taxon>Bacillota</taxon>
        <taxon>Clostridia</taxon>
        <taxon>Eubacteriales</taxon>
        <taxon>Clostridiaceae</taxon>
        <taxon>Clostridium</taxon>
    </lineage>
</organism>
<evidence type="ECO:0000256" key="5">
    <source>
        <dbReference type="HAMAP-Rule" id="MF_01334"/>
    </source>
</evidence>
<dbReference type="HAMAP" id="MF_01334">
    <property type="entry name" value="Ribosomal_bL25_CTC"/>
    <property type="match status" value="1"/>
</dbReference>
<evidence type="ECO:0000256" key="6">
    <source>
        <dbReference type="SAM" id="MobiDB-lite"/>
    </source>
</evidence>
<comment type="similarity">
    <text evidence="5">Belongs to the bacterial ribosomal protein bL25 family. CTC subfamily.</text>
</comment>
<dbReference type="Pfam" id="PF01386">
    <property type="entry name" value="Ribosomal_L25p"/>
    <property type="match status" value="1"/>
</dbReference>
<dbReference type="Gene3D" id="2.40.240.10">
    <property type="entry name" value="Ribosomal Protein L25, Chain P"/>
    <property type="match status" value="1"/>
</dbReference>
<comment type="function">
    <text evidence="5">This is one of the proteins that binds to the 5S RNA in the ribosome where it forms part of the central protuberance.</text>
</comment>
<dbReference type="CDD" id="cd00495">
    <property type="entry name" value="Ribosomal_L25_TL5_CTC"/>
    <property type="match status" value="1"/>
</dbReference>
<keyword evidence="1 5" id="KW-0699">rRNA-binding</keyword>